<dbReference type="Proteomes" id="UP000199412">
    <property type="component" value="Unassembled WGS sequence"/>
</dbReference>
<comment type="similarity">
    <text evidence="1 7">Belongs to the transcriptional regulatory CopG/NikR family.</text>
</comment>
<comment type="function">
    <text evidence="7">Transcriptional regulator.</text>
</comment>
<accession>A0A1G7GY29</accession>
<dbReference type="Pfam" id="PF08753">
    <property type="entry name" value="NikR_C"/>
    <property type="match status" value="1"/>
</dbReference>
<protein>
    <recommendedName>
        <fullName evidence="7">Putative nickel-responsive regulator</fullName>
    </recommendedName>
</protein>
<reference evidence="10 11" key="1">
    <citation type="submission" date="2016-10" db="EMBL/GenBank/DDBJ databases">
        <authorList>
            <person name="de Groot N.N."/>
        </authorList>
    </citation>
    <scope>NUCLEOTIDE SEQUENCE [LARGE SCALE GENOMIC DNA]</scope>
    <source>
        <strain evidence="10 11">ATCC 700224</strain>
    </source>
</reference>
<dbReference type="NCBIfam" id="NF002815">
    <property type="entry name" value="PRK02967.1"/>
    <property type="match status" value="1"/>
</dbReference>
<dbReference type="InterPro" id="IPR027271">
    <property type="entry name" value="Acetolactate_synth/TF_NikR_C"/>
</dbReference>
<dbReference type="PANTHER" id="PTHR34719">
    <property type="entry name" value="NICKEL-RESPONSIVE REGULATOR"/>
    <property type="match status" value="1"/>
</dbReference>
<dbReference type="InterPro" id="IPR045865">
    <property type="entry name" value="ACT-like_dom_sf"/>
</dbReference>
<dbReference type="STRING" id="69960.SAMN05421720_11652"/>
<dbReference type="PANTHER" id="PTHR34719:SF2">
    <property type="entry name" value="NICKEL-RESPONSIVE REGULATOR"/>
    <property type="match status" value="1"/>
</dbReference>
<dbReference type="Pfam" id="PF01402">
    <property type="entry name" value="RHH_1"/>
    <property type="match status" value="1"/>
</dbReference>
<dbReference type="Gene3D" id="1.10.1220.10">
    <property type="entry name" value="Met repressor-like"/>
    <property type="match status" value="1"/>
</dbReference>
<evidence type="ECO:0000259" key="8">
    <source>
        <dbReference type="Pfam" id="PF01402"/>
    </source>
</evidence>
<feature type="domain" description="Transcription factor NikR nickel binding C-terminal" evidence="9">
    <location>
        <begin position="58"/>
        <end position="132"/>
    </location>
</feature>
<feature type="binding site" evidence="7">
    <location>
        <position position="93"/>
    </location>
    <ligand>
        <name>Ni(2+)</name>
        <dbReference type="ChEBI" id="CHEBI:49786"/>
    </ligand>
</feature>
<sequence>MERVTISIDGDLLTTLDDLIARRGYANRSEAVRDILRQAIGIDGPNTAQEERKAPCLGALSYVYDHARRNLGRRLIETQHHHHDLTVATLHVHLDHRSCLEVAVLRGTPADLRALADSVTTQRGVRYGGLQLIPVALDPA</sequence>
<keyword evidence="3 7" id="KW-0479">Metal-binding</keyword>
<keyword evidence="11" id="KW-1185">Reference proteome</keyword>
<evidence type="ECO:0000313" key="10">
    <source>
        <dbReference type="EMBL" id="SDE93025.1"/>
    </source>
</evidence>
<feature type="domain" description="Ribbon-helix-helix protein CopG" evidence="8">
    <location>
        <begin position="2"/>
        <end position="40"/>
    </location>
</feature>
<evidence type="ECO:0000313" key="11">
    <source>
        <dbReference type="Proteomes" id="UP000199412"/>
    </source>
</evidence>
<dbReference type="GO" id="GO:0003677">
    <property type="term" value="F:DNA binding"/>
    <property type="evidence" value="ECO:0007669"/>
    <property type="project" value="UniProtKB-KW"/>
</dbReference>
<evidence type="ECO:0000256" key="7">
    <source>
        <dbReference type="HAMAP-Rule" id="MF_00476"/>
    </source>
</evidence>
<proteinExistence type="inferred from homology"/>
<dbReference type="SUPFAM" id="SSF55021">
    <property type="entry name" value="ACT-like"/>
    <property type="match status" value="1"/>
</dbReference>
<feature type="binding site" evidence="7">
    <location>
        <position position="99"/>
    </location>
    <ligand>
        <name>Ni(2+)</name>
        <dbReference type="ChEBI" id="CHEBI:49786"/>
    </ligand>
</feature>
<dbReference type="InterPro" id="IPR014864">
    <property type="entry name" value="TF_NikR_Ni-bd_C"/>
</dbReference>
<evidence type="ECO:0000256" key="6">
    <source>
        <dbReference type="ARBA" id="ARBA00023163"/>
    </source>
</evidence>
<keyword evidence="6 7" id="KW-0804">Transcription</keyword>
<name>A0A1G7GY29_9PROT</name>
<organism evidence="10 11">
    <name type="scientific">Rhodospira trueperi</name>
    <dbReference type="NCBI Taxonomy" id="69960"/>
    <lineage>
        <taxon>Bacteria</taxon>
        <taxon>Pseudomonadati</taxon>
        <taxon>Pseudomonadota</taxon>
        <taxon>Alphaproteobacteria</taxon>
        <taxon>Rhodospirillales</taxon>
        <taxon>Rhodospirillaceae</taxon>
        <taxon>Rhodospira</taxon>
    </lineage>
</organism>
<dbReference type="Gene3D" id="3.30.70.1150">
    <property type="entry name" value="ACT-like. Chain A, domain 2"/>
    <property type="match status" value="1"/>
</dbReference>
<dbReference type="InterPro" id="IPR022988">
    <property type="entry name" value="Ni_resp_reg_NikR"/>
</dbReference>
<dbReference type="EMBL" id="FNAP01000016">
    <property type="protein sequence ID" value="SDE93025.1"/>
    <property type="molecule type" value="Genomic_DNA"/>
</dbReference>
<keyword evidence="4 7" id="KW-0805">Transcription regulation</keyword>
<comment type="cofactor">
    <cofactor evidence="7">
        <name>Ni(2+)</name>
        <dbReference type="ChEBI" id="CHEBI:49786"/>
    </cofactor>
    <text evidence="7">Binds 1 nickel ion per subunit.</text>
</comment>
<evidence type="ECO:0000256" key="4">
    <source>
        <dbReference type="ARBA" id="ARBA00023015"/>
    </source>
</evidence>
<evidence type="ECO:0000256" key="1">
    <source>
        <dbReference type="ARBA" id="ARBA00008478"/>
    </source>
</evidence>
<feature type="binding site" evidence="7">
    <location>
        <position position="91"/>
    </location>
    <ligand>
        <name>Ni(2+)</name>
        <dbReference type="ChEBI" id="CHEBI:49786"/>
    </ligand>
</feature>
<dbReference type="InterPro" id="IPR013321">
    <property type="entry name" value="Arc_rbn_hlx_hlx"/>
</dbReference>
<dbReference type="RefSeq" id="WP_092787833.1">
    <property type="nucleotide sequence ID" value="NZ_FNAP01000016.1"/>
</dbReference>
<evidence type="ECO:0000259" key="9">
    <source>
        <dbReference type="Pfam" id="PF08753"/>
    </source>
</evidence>
<dbReference type="GO" id="GO:0010045">
    <property type="term" value="P:response to nickel cation"/>
    <property type="evidence" value="ECO:0007669"/>
    <property type="project" value="InterPro"/>
</dbReference>
<dbReference type="OrthoDB" id="9806294at2"/>
<dbReference type="HAMAP" id="MF_00476">
    <property type="entry name" value="NikR"/>
    <property type="match status" value="1"/>
</dbReference>
<evidence type="ECO:0000256" key="2">
    <source>
        <dbReference type="ARBA" id="ARBA00022596"/>
    </source>
</evidence>
<dbReference type="InterPro" id="IPR002145">
    <property type="entry name" value="CopG"/>
</dbReference>
<feature type="binding site" evidence="7">
    <location>
        <position position="80"/>
    </location>
    <ligand>
        <name>Ni(2+)</name>
        <dbReference type="ChEBI" id="CHEBI:49786"/>
    </ligand>
</feature>
<dbReference type="InterPro" id="IPR010985">
    <property type="entry name" value="Ribbon_hlx_hlx"/>
</dbReference>
<dbReference type="AlphaFoldDB" id="A0A1G7GY29"/>
<gene>
    <name evidence="10" type="ORF">SAMN05421720_11652</name>
</gene>
<keyword evidence="2 7" id="KW-0533">Nickel</keyword>
<dbReference type="GO" id="GO:0003700">
    <property type="term" value="F:DNA-binding transcription factor activity"/>
    <property type="evidence" value="ECO:0007669"/>
    <property type="project" value="UniProtKB-UniRule"/>
</dbReference>
<dbReference type="SUPFAM" id="SSF47598">
    <property type="entry name" value="Ribbon-helix-helix"/>
    <property type="match status" value="1"/>
</dbReference>
<dbReference type="InterPro" id="IPR050192">
    <property type="entry name" value="CopG/NikR_regulator"/>
</dbReference>
<dbReference type="NCBIfam" id="NF003381">
    <property type="entry name" value="PRK04460.1"/>
    <property type="match status" value="1"/>
</dbReference>
<keyword evidence="5 7" id="KW-0238">DNA-binding</keyword>
<evidence type="ECO:0000256" key="3">
    <source>
        <dbReference type="ARBA" id="ARBA00022723"/>
    </source>
</evidence>
<dbReference type="GO" id="GO:0016151">
    <property type="term" value="F:nickel cation binding"/>
    <property type="evidence" value="ECO:0007669"/>
    <property type="project" value="UniProtKB-UniRule"/>
</dbReference>
<dbReference type="CDD" id="cd22231">
    <property type="entry name" value="RHH_NikR_HicB-like"/>
    <property type="match status" value="1"/>
</dbReference>
<evidence type="ECO:0000256" key="5">
    <source>
        <dbReference type="ARBA" id="ARBA00023125"/>
    </source>
</evidence>